<dbReference type="Proteomes" id="UP000813444">
    <property type="component" value="Unassembled WGS sequence"/>
</dbReference>
<dbReference type="InterPro" id="IPR002227">
    <property type="entry name" value="Tyrosinase_Cu-bd"/>
</dbReference>
<dbReference type="PANTHER" id="PTHR11474">
    <property type="entry name" value="TYROSINASE FAMILY MEMBER"/>
    <property type="match status" value="1"/>
</dbReference>
<dbReference type="GO" id="GO:0046872">
    <property type="term" value="F:metal ion binding"/>
    <property type="evidence" value="ECO:0007669"/>
    <property type="project" value="UniProtKB-KW"/>
</dbReference>
<keyword evidence="1" id="KW-0479">Metal-binding</keyword>
<name>A0A8K0WK45_9HYPO</name>
<reference evidence="4" key="1">
    <citation type="journal article" date="2021" name="Nat. Commun.">
        <title>Genetic determinants of endophytism in the Arabidopsis root mycobiome.</title>
        <authorList>
            <person name="Mesny F."/>
            <person name="Miyauchi S."/>
            <person name="Thiergart T."/>
            <person name="Pickel B."/>
            <person name="Atanasova L."/>
            <person name="Karlsson M."/>
            <person name="Huettel B."/>
            <person name="Barry K.W."/>
            <person name="Haridas S."/>
            <person name="Chen C."/>
            <person name="Bauer D."/>
            <person name="Andreopoulos W."/>
            <person name="Pangilinan J."/>
            <person name="LaButti K."/>
            <person name="Riley R."/>
            <person name="Lipzen A."/>
            <person name="Clum A."/>
            <person name="Drula E."/>
            <person name="Henrissat B."/>
            <person name="Kohler A."/>
            <person name="Grigoriev I.V."/>
            <person name="Martin F.M."/>
            <person name="Hacquard S."/>
        </authorList>
    </citation>
    <scope>NUCLEOTIDE SEQUENCE</scope>
    <source>
        <strain evidence="4">MPI-CAGE-CH-0235</strain>
    </source>
</reference>
<evidence type="ECO:0000313" key="4">
    <source>
        <dbReference type="EMBL" id="KAH7304801.1"/>
    </source>
</evidence>
<evidence type="ECO:0000256" key="2">
    <source>
        <dbReference type="ARBA" id="ARBA00023002"/>
    </source>
</evidence>
<dbReference type="InterPro" id="IPR050316">
    <property type="entry name" value="Tyrosinase/Hemocyanin"/>
</dbReference>
<organism evidence="4 5">
    <name type="scientific">Stachybotrys elegans</name>
    <dbReference type="NCBI Taxonomy" id="80388"/>
    <lineage>
        <taxon>Eukaryota</taxon>
        <taxon>Fungi</taxon>
        <taxon>Dikarya</taxon>
        <taxon>Ascomycota</taxon>
        <taxon>Pezizomycotina</taxon>
        <taxon>Sordariomycetes</taxon>
        <taxon>Hypocreomycetidae</taxon>
        <taxon>Hypocreales</taxon>
        <taxon>Stachybotryaceae</taxon>
        <taxon>Stachybotrys</taxon>
    </lineage>
</organism>
<dbReference type="SUPFAM" id="SSF48056">
    <property type="entry name" value="Di-copper centre-containing domain"/>
    <property type="match status" value="1"/>
</dbReference>
<dbReference type="InterPro" id="IPR008922">
    <property type="entry name" value="Di-copper_centre_dom_sf"/>
</dbReference>
<evidence type="ECO:0000259" key="3">
    <source>
        <dbReference type="PROSITE" id="PS00498"/>
    </source>
</evidence>
<dbReference type="GO" id="GO:0016491">
    <property type="term" value="F:oxidoreductase activity"/>
    <property type="evidence" value="ECO:0007669"/>
    <property type="project" value="UniProtKB-KW"/>
</dbReference>
<comment type="caution">
    <text evidence="4">The sequence shown here is derived from an EMBL/GenBank/DDBJ whole genome shotgun (WGS) entry which is preliminary data.</text>
</comment>
<proteinExistence type="predicted"/>
<gene>
    <name evidence="4" type="ORF">B0I35DRAFT_414371</name>
</gene>
<dbReference type="AlphaFoldDB" id="A0A8K0WK45"/>
<dbReference type="PRINTS" id="PR00092">
    <property type="entry name" value="TYROSINASE"/>
</dbReference>
<sequence length="327" mass="35899">MPHAFAHRESLGRDERLEYIGAVKCLLELPAQTDPSLTNGTRVRYDDFAAQHINQTMSIHITGNFLTWHRHYIWSYEKALRNECGYTGYLPYWNWFANQDDLSKSPVFDGSDTSMGSDGSFVEHNGSTGGGGLHIPSGKGGGCIASGPFANQSANLGPVSPGQDGLIGVGIANKLNYNPHCVTRDLSSWLASQIYTKEAFYNATIRDTARDIASFQREIDTQSIGLPGIHSGGHQTLSGSNSDLYSGVVDPAFYLHHSMVDHLYWMWQALHPAHAKTISGTLTFGNAPPSRNATLDDLIELPFLNVEPQTIASLLDTLDGPYCYIYQ</sequence>
<dbReference type="PROSITE" id="PS00498">
    <property type="entry name" value="TYROSINASE_2"/>
    <property type="match status" value="1"/>
</dbReference>
<keyword evidence="5" id="KW-1185">Reference proteome</keyword>
<evidence type="ECO:0000313" key="5">
    <source>
        <dbReference type="Proteomes" id="UP000813444"/>
    </source>
</evidence>
<accession>A0A8K0WK45</accession>
<dbReference type="EMBL" id="JAGPNK010000021">
    <property type="protein sequence ID" value="KAH7304801.1"/>
    <property type="molecule type" value="Genomic_DNA"/>
</dbReference>
<dbReference type="Pfam" id="PF00264">
    <property type="entry name" value="Tyrosinase"/>
    <property type="match status" value="1"/>
</dbReference>
<protein>
    <recommendedName>
        <fullName evidence="3">Tyrosinase copper-binding domain-containing protein</fullName>
    </recommendedName>
</protein>
<dbReference type="OrthoDB" id="6132182at2759"/>
<dbReference type="PANTHER" id="PTHR11474:SF125">
    <property type="entry name" value="N-ACETYL-6-HYDROXYTRYPTOPHAN OXIDASE IVOB-RELATED"/>
    <property type="match status" value="1"/>
</dbReference>
<dbReference type="Gene3D" id="1.10.1280.10">
    <property type="entry name" value="Di-copper center containing domain from catechol oxidase"/>
    <property type="match status" value="1"/>
</dbReference>
<keyword evidence="2" id="KW-0560">Oxidoreductase</keyword>
<feature type="domain" description="Tyrosinase copper-binding" evidence="3">
    <location>
        <begin position="250"/>
        <end position="261"/>
    </location>
</feature>
<evidence type="ECO:0000256" key="1">
    <source>
        <dbReference type="ARBA" id="ARBA00022723"/>
    </source>
</evidence>